<dbReference type="OrthoDB" id="4748714at2"/>
<reference evidence="1 2" key="1">
    <citation type="submission" date="2014-12" db="EMBL/GenBank/DDBJ databases">
        <title>Genome sequencing of Arthrobacter phenanthrenivorans SWC37.</title>
        <authorList>
            <person name="Tan P.W."/>
            <person name="Chan K.-G."/>
        </authorList>
    </citation>
    <scope>NUCLEOTIDE SEQUENCE [LARGE SCALE GENOMIC DNA]</scope>
    <source>
        <strain evidence="1 2">SWC37</strain>
    </source>
</reference>
<organism evidence="1 2">
    <name type="scientific">Pseudarthrobacter phenanthrenivorans</name>
    <name type="common">Arthrobacter phenanthrenivorans</name>
    <dbReference type="NCBI Taxonomy" id="361575"/>
    <lineage>
        <taxon>Bacteria</taxon>
        <taxon>Bacillati</taxon>
        <taxon>Actinomycetota</taxon>
        <taxon>Actinomycetes</taxon>
        <taxon>Micrococcales</taxon>
        <taxon>Micrococcaceae</taxon>
        <taxon>Pseudarthrobacter</taxon>
    </lineage>
</organism>
<name>A0A0B4DIR3_PSEPS</name>
<protein>
    <submittedName>
        <fullName evidence="1">Uncharacterized protein</fullName>
    </submittedName>
</protein>
<dbReference type="AlphaFoldDB" id="A0A0B4DIR3"/>
<evidence type="ECO:0000313" key="1">
    <source>
        <dbReference type="EMBL" id="KIC68717.1"/>
    </source>
</evidence>
<dbReference type="RefSeq" id="WP_043450423.1">
    <property type="nucleotide sequence ID" value="NZ_JWTB01000008.1"/>
</dbReference>
<sequence length="127" mass="14031">MSISTTIIAGHNETARMDIHELVRRLNSHLGPLLVAALAGAKDRKLPHKWAKPGGTVPGPAFQKRLQLAHRVWISIADAETEAIARAWFIGGNPFLAEDTPVTAIREDRHKEVLQALTAFLEDRQDV</sequence>
<dbReference type="EMBL" id="JWTB01000008">
    <property type="protein sequence ID" value="KIC68717.1"/>
    <property type="molecule type" value="Genomic_DNA"/>
</dbReference>
<accession>A0A0B4DIR3</accession>
<gene>
    <name evidence="1" type="ORF">RM50_04470</name>
</gene>
<dbReference type="Proteomes" id="UP000031196">
    <property type="component" value="Unassembled WGS sequence"/>
</dbReference>
<comment type="caution">
    <text evidence="1">The sequence shown here is derived from an EMBL/GenBank/DDBJ whole genome shotgun (WGS) entry which is preliminary data.</text>
</comment>
<proteinExistence type="predicted"/>
<evidence type="ECO:0000313" key="2">
    <source>
        <dbReference type="Proteomes" id="UP000031196"/>
    </source>
</evidence>